<dbReference type="GO" id="GO:0008033">
    <property type="term" value="P:tRNA processing"/>
    <property type="evidence" value="ECO:0007669"/>
    <property type="project" value="UniProtKB-KW"/>
</dbReference>
<evidence type="ECO:0000256" key="9">
    <source>
        <dbReference type="ARBA" id="ARBA00022840"/>
    </source>
</evidence>
<dbReference type="InterPro" id="IPR006070">
    <property type="entry name" value="Sua5-like_dom"/>
</dbReference>
<dbReference type="Pfam" id="PF01300">
    <property type="entry name" value="Sua5_yciO_yrdC"/>
    <property type="match status" value="1"/>
</dbReference>
<comment type="caution">
    <text evidence="13">The sequence shown here is derived from an EMBL/GenBank/DDBJ whole genome shotgun (WGS) entry which is preliminary data.</text>
</comment>
<sequence>MLPTDTNYALGCLPQDEAVCARLYDIKQRPAEKPLTLFVRDAAEGMAYADLSPEEEVLFKDLAARFWPGPLNLIVSAGPKAPKHKYFDARTISLVCNRNSALRALLDAVDGPLAMTSANISGTTVDGLVSAALAAELFGDRIEVFVPPVDSDAGTTQSSTIVSLVGGRLEVVRQGDVVVQ</sequence>
<dbReference type="GO" id="GO:0005737">
    <property type="term" value="C:cytoplasm"/>
    <property type="evidence" value="ECO:0007669"/>
    <property type="project" value="UniProtKB-SubCell"/>
</dbReference>
<comment type="similarity">
    <text evidence="2">Belongs to the SUA5 family.</text>
</comment>
<dbReference type="GO" id="GO:0006450">
    <property type="term" value="P:regulation of translational fidelity"/>
    <property type="evidence" value="ECO:0007669"/>
    <property type="project" value="TreeGrafter"/>
</dbReference>
<dbReference type="PANTHER" id="PTHR17490:SF16">
    <property type="entry name" value="THREONYLCARBAMOYL-AMP SYNTHASE"/>
    <property type="match status" value="1"/>
</dbReference>
<dbReference type="PROSITE" id="PS51163">
    <property type="entry name" value="YRDC"/>
    <property type="match status" value="1"/>
</dbReference>
<protein>
    <recommendedName>
        <fullName evidence="10">L-threonylcarbamoyladenylate synthase</fullName>
        <ecNumber evidence="3">2.7.7.87</ecNumber>
    </recommendedName>
    <alternativeName>
        <fullName evidence="10">L-threonylcarbamoyladenylate synthase</fullName>
    </alternativeName>
</protein>
<dbReference type="InterPro" id="IPR017945">
    <property type="entry name" value="DHBP_synth_RibB-like_a/b_dom"/>
</dbReference>
<dbReference type="AlphaFoldDB" id="A0A7C9TMJ3"/>
<feature type="domain" description="YrdC-like" evidence="12">
    <location>
        <begin position="1"/>
        <end position="177"/>
    </location>
</feature>
<evidence type="ECO:0000256" key="6">
    <source>
        <dbReference type="ARBA" id="ARBA00022694"/>
    </source>
</evidence>
<dbReference type="EC" id="2.7.7.87" evidence="3"/>
<comment type="subcellular location">
    <subcellularLocation>
        <location evidence="1">Cytoplasm</location>
    </subcellularLocation>
</comment>
<keyword evidence="4" id="KW-0963">Cytoplasm</keyword>
<evidence type="ECO:0000256" key="4">
    <source>
        <dbReference type="ARBA" id="ARBA00022490"/>
    </source>
</evidence>
<organism evidence="13 14">
    <name type="scientific">Ideonella livida</name>
    <dbReference type="NCBI Taxonomy" id="2707176"/>
    <lineage>
        <taxon>Bacteria</taxon>
        <taxon>Pseudomonadati</taxon>
        <taxon>Pseudomonadota</taxon>
        <taxon>Betaproteobacteria</taxon>
        <taxon>Burkholderiales</taxon>
        <taxon>Sphaerotilaceae</taxon>
        <taxon>Ideonella</taxon>
    </lineage>
</organism>
<gene>
    <name evidence="13" type="ORF">G3A44_14450</name>
</gene>
<keyword evidence="5" id="KW-0808">Transferase</keyword>
<dbReference type="InterPro" id="IPR050156">
    <property type="entry name" value="TC-AMP_synthase_SUA5"/>
</dbReference>
<dbReference type="GO" id="GO:0061710">
    <property type="term" value="F:L-threonylcarbamoyladenylate synthase"/>
    <property type="evidence" value="ECO:0007669"/>
    <property type="project" value="UniProtKB-EC"/>
</dbReference>
<evidence type="ECO:0000256" key="3">
    <source>
        <dbReference type="ARBA" id="ARBA00012584"/>
    </source>
</evidence>
<dbReference type="GO" id="GO:0003725">
    <property type="term" value="F:double-stranded RNA binding"/>
    <property type="evidence" value="ECO:0007669"/>
    <property type="project" value="InterPro"/>
</dbReference>
<evidence type="ECO:0000256" key="2">
    <source>
        <dbReference type="ARBA" id="ARBA00007663"/>
    </source>
</evidence>
<comment type="catalytic activity">
    <reaction evidence="11">
        <text>L-threonine + hydrogencarbonate + ATP = L-threonylcarbamoyladenylate + diphosphate + H2O</text>
        <dbReference type="Rhea" id="RHEA:36407"/>
        <dbReference type="ChEBI" id="CHEBI:15377"/>
        <dbReference type="ChEBI" id="CHEBI:17544"/>
        <dbReference type="ChEBI" id="CHEBI:30616"/>
        <dbReference type="ChEBI" id="CHEBI:33019"/>
        <dbReference type="ChEBI" id="CHEBI:57926"/>
        <dbReference type="ChEBI" id="CHEBI:73682"/>
        <dbReference type="EC" id="2.7.7.87"/>
    </reaction>
</comment>
<accession>A0A7C9TMJ3</accession>
<evidence type="ECO:0000256" key="7">
    <source>
        <dbReference type="ARBA" id="ARBA00022695"/>
    </source>
</evidence>
<dbReference type="GO" id="GO:0000049">
    <property type="term" value="F:tRNA binding"/>
    <property type="evidence" value="ECO:0007669"/>
    <property type="project" value="TreeGrafter"/>
</dbReference>
<keyword evidence="14" id="KW-1185">Reference proteome</keyword>
<evidence type="ECO:0000256" key="1">
    <source>
        <dbReference type="ARBA" id="ARBA00004496"/>
    </source>
</evidence>
<dbReference type="Gene3D" id="3.90.870.10">
    <property type="entry name" value="DHBP synthase"/>
    <property type="match status" value="1"/>
</dbReference>
<keyword evidence="8" id="KW-0547">Nucleotide-binding</keyword>
<dbReference type="Proteomes" id="UP000484255">
    <property type="component" value="Unassembled WGS sequence"/>
</dbReference>
<dbReference type="PANTHER" id="PTHR17490">
    <property type="entry name" value="SUA5"/>
    <property type="match status" value="1"/>
</dbReference>
<keyword evidence="6" id="KW-0819">tRNA processing</keyword>
<keyword evidence="9" id="KW-0067">ATP-binding</keyword>
<dbReference type="SUPFAM" id="SSF55821">
    <property type="entry name" value="YrdC/RibB"/>
    <property type="match status" value="1"/>
</dbReference>
<evidence type="ECO:0000313" key="14">
    <source>
        <dbReference type="Proteomes" id="UP000484255"/>
    </source>
</evidence>
<evidence type="ECO:0000256" key="8">
    <source>
        <dbReference type="ARBA" id="ARBA00022741"/>
    </source>
</evidence>
<evidence type="ECO:0000256" key="5">
    <source>
        <dbReference type="ARBA" id="ARBA00022679"/>
    </source>
</evidence>
<reference evidence="13 14" key="1">
    <citation type="submission" date="2020-02" db="EMBL/GenBank/DDBJ databases">
        <title>Ideonella bacterium strain TBM-1.</title>
        <authorList>
            <person name="Chen W.-M."/>
        </authorList>
    </citation>
    <scope>NUCLEOTIDE SEQUENCE [LARGE SCALE GENOMIC DNA]</scope>
    <source>
        <strain evidence="13 14">TBM-1</strain>
    </source>
</reference>
<name>A0A7C9TMJ3_9BURK</name>
<evidence type="ECO:0000313" key="13">
    <source>
        <dbReference type="EMBL" id="NDY92387.1"/>
    </source>
</evidence>
<dbReference type="GO" id="GO:0005524">
    <property type="term" value="F:ATP binding"/>
    <property type="evidence" value="ECO:0007669"/>
    <property type="project" value="UniProtKB-KW"/>
</dbReference>
<evidence type="ECO:0000259" key="12">
    <source>
        <dbReference type="PROSITE" id="PS51163"/>
    </source>
</evidence>
<dbReference type="EMBL" id="JAAGOH010000017">
    <property type="protein sequence ID" value="NDY92387.1"/>
    <property type="molecule type" value="Genomic_DNA"/>
</dbReference>
<proteinExistence type="inferred from homology"/>
<evidence type="ECO:0000256" key="10">
    <source>
        <dbReference type="ARBA" id="ARBA00029774"/>
    </source>
</evidence>
<evidence type="ECO:0000256" key="11">
    <source>
        <dbReference type="ARBA" id="ARBA00048366"/>
    </source>
</evidence>
<keyword evidence="7" id="KW-0548">Nucleotidyltransferase</keyword>